<proteinExistence type="predicted"/>
<evidence type="ECO:0000313" key="1">
    <source>
        <dbReference type="EMBL" id="OCC14345.1"/>
    </source>
</evidence>
<evidence type="ECO:0000313" key="2">
    <source>
        <dbReference type="Proteomes" id="UP000093080"/>
    </source>
</evidence>
<name>A0A1B9F3E9_9BACT</name>
<gene>
    <name evidence="1" type="ORF">DBT_2218</name>
</gene>
<dbReference type="AlphaFoldDB" id="A0A1B9F3E9"/>
<dbReference type="EMBL" id="MAGO01000013">
    <property type="protein sequence ID" value="OCC14345.1"/>
    <property type="molecule type" value="Genomic_DNA"/>
</dbReference>
<accession>A0A1B9F3E9</accession>
<dbReference type="Proteomes" id="UP000093080">
    <property type="component" value="Unassembled WGS sequence"/>
</dbReference>
<protein>
    <submittedName>
        <fullName evidence="1">Uncharacterized protein</fullName>
    </submittedName>
</protein>
<reference evidence="1 2" key="1">
    <citation type="submission" date="2016-06" db="EMBL/GenBank/DDBJ databases">
        <title>Respiratory ammonification of nitrate coupled to the oxidation of elemental sulfur in deep-sea autotrophic thermophilic bacteria.</title>
        <authorList>
            <person name="Slobodkina G.B."/>
            <person name="Mardanov A.V."/>
            <person name="Ravin N.V."/>
            <person name="Frolova A.A."/>
            <person name="Viryasiv M.B."/>
            <person name="Chernyh N.A."/>
            <person name="Bonch-Osmolovskaya E.A."/>
            <person name="Slobodkin A.I."/>
        </authorList>
    </citation>
    <scope>NUCLEOTIDE SEQUENCE [LARGE SCALE GENOMIC DNA]</scope>
    <source>
        <strain evidence="1 2">S69</strain>
    </source>
</reference>
<sequence>MCVEIKITCQCGKRDAFFNLRDNILIPESISALYCPDCSQDIHFDPMTMLNDNGWVIHYDMVLSHALIKEKLGIDPEEVTPEFIFDNGYATWREMYPGEQDDIKEEKEKIVAILKDDPKRYFKEMSRWANARIERLKKEGWRRALIA</sequence>
<organism evidence="1 2">
    <name type="scientific">Dissulfuribacter thermophilus</name>
    <dbReference type="NCBI Taxonomy" id="1156395"/>
    <lineage>
        <taxon>Bacteria</taxon>
        <taxon>Pseudomonadati</taxon>
        <taxon>Thermodesulfobacteriota</taxon>
        <taxon>Dissulfuribacteria</taxon>
        <taxon>Dissulfuribacterales</taxon>
        <taxon>Dissulfuribacteraceae</taxon>
        <taxon>Dissulfuribacter</taxon>
    </lineage>
</organism>
<comment type="caution">
    <text evidence="1">The sequence shown here is derived from an EMBL/GenBank/DDBJ whole genome shotgun (WGS) entry which is preliminary data.</text>
</comment>
<dbReference type="RefSeq" id="WP_067620265.1">
    <property type="nucleotide sequence ID" value="NZ_MAGO01000013.1"/>
</dbReference>
<dbReference type="OrthoDB" id="9788021at2"/>
<keyword evidence="2" id="KW-1185">Reference proteome</keyword>